<feature type="domain" description="Thioesterase" evidence="2">
    <location>
        <begin position="81"/>
        <end position="156"/>
    </location>
</feature>
<evidence type="ECO:0000256" key="1">
    <source>
        <dbReference type="ARBA" id="ARBA00008324"/>
    </source>
</evidence>
<dbReference type="Gene3D" id="3.10.129.10">
    <property type="entry name" value="Hotdog Thioesterase"/>
    <property type="match status" value="1"/>
</dbReference>
<dbReference type="Gramene" id="OPUNC07G12030.1">
    <property type="protein sequence ID" value="OPUNC07G12030.1"/>
    <property type="gene ID" value="OPUNC07G12030"/>
</dbReference>
<dbReference type="SUPFAM" id="SSF54637">
    <property type="entry name" value="Thioesterase/thiol ester dehydrase-isomerase"/>
    <property type="match status" value="1"/>
</dbReference>
<proteinExistence type="inferred from homology"/>
<dbReference type="FunFam" id="3.10.129.10:FF:000060">
    <property type="entry name" value="Os07g0463500 protein"/>
    <property type="match status" value="1"/>
</dbReference>
<dbReference type="Proteomes" id="UP000026962">
    <property type="component" value="Chromosome 7"/>
</dbReference>
<keyword evidence="4" id="KW-1185">Reference proteome</keyword>
<comment type="similarity">
    <text evidence="1">Belongs to the thioesterase PaaI family.</text>
</comment>
<dbReference type="CDD" id="cd03443">
    <property type="entry name" value="PaaI_thioesterase"/>
    <property type="match status" value="1"/>
</dbReference>
<protein>
    <recommendedName>
        <fullName evidence="2">Thioesterase domain-containing protein</fullName>
    </recommendedName>
</protein>
<dbReference type="STRING" id="4537.A0A0E0LK95"/>
<dbReference type="GO" id="GO:0047617">
    <property type="term" value="F:fatty acyl-CoA hydrolase activity"/>
    <property type="evidence" value="ECO:0007669"/>
    <property type="project" value="InterPro"/>
</dbReference>
<dbReference type="EnsemblPlants" id="OPUNC07G12030.1">
    <property type="protein sequence ID" value="OPUNC07G12030.1"/>
    <property type="gene ID" value="OPUNC07G12030"/>
</dbReference>
<name>A0A0E0LK95_ORYPU</name>
<dbReference type="InterPro" id="IPR006683">
    <property type="entry name" value="Thioestr_dom"/>
</dbReference>
<dbReference type="InterPro" id="IPR029069">
    <property type="entry name" value="HotDog_dom_sf"/>
</dbReference>
<reference evidence="3" key="1">
    <citation type="submission" date="2015-04" db="UniProtKB">
        <authorList>
            <consortium name="EnsemblPlants"/>
        </authorList>
    </citation>
    <scope>IDENTIFICATION</scope>
</reference>
<organism evidence="3">
    <name type="scientific">Oryza punctata</name>
    <name type="common">Red rice</name>
    <dbReference type="NCBI Taxonomy" id="4537"/>
    <lineage>
        <taxon>Eukaryota</taxon>
        <taxon>Viridiplantae</taxon>
        <taxon>Streptophyta</taxon>
        <taxon>Embryophyta</taxon>
        <taxon>Tracheophyta</taxon>
        <taxon>Spermatophyta</taxon>
        <taxon>Magnoliopsida</taxon>
        <taxon>Liliopsida</taxon>
        <taxon>Poales</taxon>
        <taxon>Poaceae</taxon>
        <taxon>BOP clade</taxon>
        <taxon>Oryzoideae</taxon>
        <taxon>Oryzeae</taxon>
        <taxon>Oryzinae</taxon>
        <taxon>Oryza</taxon>
    </lineage>
</organism>
<dbReference type="eggNOG" id="KOG3328">
    <property type="taxonomic scope" value="Eukaryota"/>
</dbReference>
<dbReference type="PANTHER" id="PTHR21660">
    <property type="entry name" value="THIOESTERASE SUPERFAMILY MEMBER-RELATED"/>
    <property type="match status" value="1"/>
</dbReference>
<evidence type="ECO:0000259" key="2">
    <source>
        <dbReference type="Pfam" id="PF03061"/>
    </source>
</evidence>
<dbReference type="OMA" id="SREWTQR"/>
<dbReference type="InterPro" id="IPR039298">
    <property type="entry name" value="ACOT13"/>
</dbReference>
<evidence type="ECO:0000313" key="4">
    <source>
        <dbReference type="Proteomes" id="UP000026962"/>
    </source>
</evidence>
<dbReference type="HOGENOM" id="CLU_1130606_0_0_1"/>
<dbReference type="AlphaFoldDB" id="A0A0E0LK95"/>
<accession>A0A0E0LK95</accession>
<dbReference type="PANTHER" id="PTHR21660:SF12">
    <property type="entry name" value="OS07G0462700 PROTEIN"/>
    <property type="match status" value="1"/>
</dbReference>
<reference evidence="3" key="2">
    <citation type="submission" date="2018-05" db="EMBL/GenBank/DDBJ databases">
        <title>OpunRS2 (Oryza punctata Reference Sequence Version 2).</title>
        <authorList>
            <person name="Zhang J."/>
            <person name="Kudrna D."/>
            <person name="Lee S."/>
            <person name="Talag J."/>
            <person name="Welchert J."/>
            <person name="Wing R.A."/>
        </authorList>
    </citation>
    <scope>NUCLEOTIDE SEQUENCE [LARGE SCALE GENOMIC DNA]</scope>
</reference>
<sequence length="246" mass="26930">MPPPVPPEERRKPSPAESREWTQRFFQGLGVGVPLPAHAELPAAYSALVRGILSSAAVSPAPPRVSCTLSVSPAAVNAYDTLHGGMVAAVAEAVGMACARAAAGDKEMFLGELSTAYLSAARLNSEVEVEAQILRKGRSVVVTTVEFRLKDTKKLCYLSRATFYIMPQPNTSREDSPAAAVMRMRGFVRRTRQCVRRRVMAESRERRGMPSWSWRRSSVEELRPHWSSSFGDLVAVGFIDLSSHSV</sequence>
<dbReference type="Pfam" id="PF03061">
    <property type="entry name" value="4HBT"/>
    <property type="match status" value="1"/>
</dbReference>
<evidence type="ECO:0000313" key="3">
    <source>
        <dbReference type="EnsemblPlants" id="OPUNC07G12030.1"/>
    </source>
</evidence>